<evidence type="ECO:0000256" key="3">
    <source>
        <dbReference type="ARBA" id="ARBA00023012"/>
    </source>
</evidence>
<sequence>MMGPIRMLLIGAPGSEFRRAAELAQGAGAEVTMADAPAPALETLREQGADLVMIDVLEDAVGFLGDLRRERFVVPVLACGISAPAERAVAAIRAGARDYVPLPPQRELIAAAIASVVERQAQVRIGGHPVLERAMALGAAVAPSASPVLVTGGKGSGKEMMAREIHRLSGRTDPIVSVECAGVAADVLESELFGHEAGAFPGAAARRVGRLESARTGTIFLREVGALSPATQARLLAALIEKRFRRVGGNEDVVFGARLIASTSMDLELAVEAGSFREDLLVRLSLARIEVPPLTEHGDDIAALAEHFVEQFAEADGLPARPLSPAAMAVLRAYGWPGNIRELKECIHRAALLARGNRIEAEDLTRADGSPLEAIVSLPAADGRIEVDSLIGRTVEEVERELILGTLERCQGNRTSASNILGISVRTMRNKLRTFIEGGIAVPPAA</sequence>
<evidence type="ECO:0000313" key="10">
    <source>
        <dbReference type="EMBL" id="MBB4098868.1"/>
    </source>
</evidence>
<proteinExistence type="predicted"/>
<keyword evidence="4" id="KW-0805">Transcription regulation</keyword>
<evidence type="ECO:0000313" key="11">
    <source>
        <dbReference type="Proteomes" id="UP000557392"/>
    </source>
</evidence>
<dbReference type="SUPFAM" id="SSF46689">
    <property type="entry name" value="Homeodomain-like"/>
    <property type="match status" value="1"/>
</dbReference>
<dbReference type="InterPro" id="IPR001789">
    <property type="entry name" value="Sig_transdc_resp-reg_receiver"/>
</dbReference>
<reference evidence="10 11" key="1">
    <citation type="submission" date="2020-08" db="EMBL/GenBank/DDBJ databases">
        <title>Genomic Encyclopedia of Type Strains, Phase IV (KMG-IV): sequencing the most valuable type-strain genomes for metagenomic binning, comparative biology and taxonomic classification.</title>
        <authorList>
            <person name="Goeker M."/>
        </authorList>
    </citation>
    <scope>NUCLEOTIDE SEQUENCE [LARGE SCALE GENOMIC DNA]</scope>
    <source>
        <strain evidence="10 11">DSM 101806</strain>
    </source>
</reference>
<dbReference type="SUPFAM" id="SSF52172">
    <property type="entry name" value="CheY-like"/>
    <property type="match status" value="1"/>
</dbReference>
<dbReference type="RefSeq" id="WP_183997988.1">
    <property type="nucleotide sequence ID" value="NZ_JACIEH010000002.1"/>
</dbReference>
<evidence type="ECO:0000256" key="6">
    <source>
        <dbReference type="ARBA" id="ARBA00023163"/>
    </source>
</evidence>
<feature type="domain" description="Response regulatory" evidence="9">
    <location>
        <begin position="6"/>
        <end position="117"/>
    </location>
</feature>
<dbReference type="GO" id="GO:0043565">
    <property type="term" value="F:sequence-specific DNA binding"/>
    <property type="evidence" value="ECO:0007669"/>
    <property type="project" value="InterPro"/>
</dbReference>
<dbReference type="AlphaFoldDB" id="A0A7W6JSN2"/>
<keyword evidence="3" id="KW-0902">Two-component regulatory system</keyword>
<dbReference type="InterPro" id="IPR027417">
    <property type="entry name" value="P-loop_NTPase"/>
</dbReference>
<dbReference type="EMBL" id="JACIEH010000002">
    <property type="protein sequence ID" value="MBB4098868.1"/>
    <property type="molecule type" value="Genomic_DNA"/>
</dbReference>
<dbReference type="InterPro" id="IPR002078">
    <property type="entry name" value="Sigma_54_int"/>
</dbReference>
<comment type="caution">
    <text evidence="10">The sequence shown here is derived from an EMBL/GenBank/DDBJ whole genome shotgun (WGS) entry which is preliminary data.</text>
</comment>
<dbReference type="InterPro" id="IPR002197">
    <property type="entry name" value="HTH_Fis"/>
</dbReference>
<dbReference type="Gene3D" id="1.10.8.60">
    <property type="match status" value="1"/>
</dbReference>
<evidence type="ECO:0000259" key="9">
    <source>
        <dbReference type="PROSITE" id="PS50110"/>
    </source>
</evidence>
<dbReference type="InterPro" id="IPR009057">
    <property type="entry name" value="Homeodomain-like_sf"/>
</dbReference>
<dbReference type="Gene3D" id="3.40.50.2300">
    <property type="match status" value="1"/>
</dbReference>
<feature type="domain" description="Sigma-54 factor interaction" evidence="8">
    <location>
        <begin position="124"/>
        <end position="352"/>
    </location>
</feature>
<dbReference type="InterPro" id="IPR003593">
    <property type="entry name" value="AAA+_ATPase"/>
</dbReference>
<name>A0A7W6JSN2_9SPHN</name>
<keyword evidence="1" id="KW-0547">Nucleotide-binding</keyword>
<dbReference type="PROSITE" id="PS50045">
    <property type="entry name" value="SIGMA54_INTERACT_4"/>
    <property type="match status" value="1"/>
</dbReference>
<evidence type="ECO:0000256" key="2">
    <source>
        <dbReference type="ARBA" id="ARBA00022840"/>
    </source>
</evidence>
<evidence type="ECO:0000256" key="7">
    <source>
        <dbReference type="PROSITE-ProRule" id="PRU00169"/>
    </source>
</evidence>
<keyword evidence="2" id="KW-0067">ATP-binding</keyword>
<dbReference type="SMART" id="SM00382">
    <property type="entry name" value="AAA"/>
    <property type="match status" value="1"/>
</dbReference>
<dbReference type="Gene3D" id="3.40.50.300">
    <property type="entry name" value="P-loop containing nucleotide triphosphate hydrolases"/>
    <property type="match status" value="1"/>
</dbReference>
<dbReference type="InterPro" id="IPR058031">
    <property type="entry name" value="AAA_lid_NorR"/>
</dbReference>
<dbReference type="PANTHER" id="PTHR32071:SF21">
    <property type="entry name" value="TRANSCRIPTIONAL REGULATORY PROTEIN FLGR"/>
    <property type="match status" value="1"/>
</dbReference>
<dbReference type="PANTHER" id="PTHR32071">
    <property type="entry name" value="TRANSCRIPTIONAL REGULATORY PROTEIN"/>
    <property type="match status" value="1"/>
</dbReference>
<dbReference type="Pfam" id="PF25601">
    <property type="entry name" value="AAA_lid_14"/>
    <property type="match status" value="1"/>
</dbReference>
<dbReference type="GO" id="GO:0005524">
    <property type="term" value="F:ATP binding"/>
    <property type="evidence" value="ECO:0007669"/>
    <property type="project" value="UniProtKB-KW"/>
</dbReference>
<dbReference type="InterPro" id="IPR011006">
    <property type="entry name" value="CheY-like_superfamily"/>
</dbReference>
<dbReference type="Gene3D" id="1.10.10.60">
    <property type="entry name" value="Homeodomain-like"/>
    <property type="match status" value="1"/>
</dbReference>
<evidence type="ECO:0000256" key="4">
    <source>
        <dbReference type="ARBA" id="ARBA00023015"/>
    </source>
</evidence>
<keyword evidence="5 10" id="KW-0238">DNA-binding</keyword>
<gene>
    <name evidence="10" type="ORF">GGR46_002432</name>
</gene>
<feature type="modified residue" description="4-aspartylphosphate" evidence="7">
    <location>
        <position position="55"/>
    </location>
</feature>
<dbReference type="PROSITE" id="PS50110">
    <property type="entry name" value="RESPONSE_REGULATORY"/>
    <property type="match status" value="1"/>
</dbReference>
<dbReference type="Pfam" id="PF00158">
    <property type="entry name" value="Sigma54_activat"/>
    <property type="match status" value="1"/>
</dbReference>
<protein>
    <submittedName>
        <fullName evidence="10">DNA-binding NtrC family response regulator</fullName>
    </submittedName>
</protein>
<keyword evidence="6" id="KW-0804">Transcription</keyword>
<evidence type="ECO:0000256" key="5">
    <source>
        <dbReference type="ARBA" id="ARBA00023125"/>
    </source>
</evidence>
<keyword evidence="7" id="KW-0597">Phosphoprotein</keyword>
<evidence type="ECO:0000259" key="8">
    <source>
        <dbReference type="PROSITE" id="PS50045"/>
    </source>
</evidence>
<dbReference type="CDD" id="cd00009">
    <property type="entry name" value="AAA"/>
    <property type="match status" value="1"/>
</dbReference>
<organism evidence="10 11">
    <name type="scientific">Sphingomonas kyeonggiensis</name>
    <dbReference type="NCBI Taxonomy" id="1268553"/>
    <lineage>
        <taxon>Bacteria</taxon>
        <taxon>Pseudomonadati</taxon>
        <taxon>Pseudomonadota</taxon>
        <taxon>Alphaproteobacteria</taxon>
        <taxon>Sphingomonadales</taxon>
        <taxon>Sphingomonadaceae</taxon>
        <taxon>Sphingomonas</taxon>
    </lineage>
</organism>
<dbReference type="Pfam" id="PF02954">
    <property type="entry name" value="HTH_8"/>
    <property type="match status" value="1"/>
</dbReference>
<keyword evidence="11" id="KW-1185">Reference proteome</keyword>
<dbReference type="Proteomes" id="UP000557392">
    <property type="component" value="Unassembled WGS sequence"/>
</dbReference>
<dbReference type="SUPFAM" id="SSF52540">
    <property type="entry name" value="P-loop containing nucleoside triphosphate hydrolases"/>
    <property type="match status" value="1"/>
</dbReference>
<dbReference type="GO" id="GO:0006355">
    <property type="term" value="P:regulation of DNA-templated transcription"/>
    <property type="evidence" value="ECO:0007669"/>
    <property type="project" value="InterPro"/>
</dbReference>
<dbReference type="GO" id="GO:0000160">
    <property type="term" value="P:phosphorelay signal transduction system"/>
    <property type="evidence" value="ECO:0007669"/>
    <property type="project" value="UniProtKB-KW"/>
</dbReference>
<accession>A0A7W6JSN2</accession>
<evidence type="ECO:0000256" key="1">
    <source>
        <dbReference type="ARBA" id="ARBA00022741"/>
    </source>
</evidence>